<dbReference type="InterPro" id="IPR005162">
    <property type="entry name" value="Retrotrans_gag_dom"/>
</dbReference>
<keyword evidence="1" id="KW-0175">Coiled coil</keyword>
<dbReference type="Proteomes" id="UP001150538">
    <property type="component" value="Unassembled WGS sequence"/>
</dbReference>
<keyword evidence="5" id="KW-1185">Reference proteome</keyword>
<dbReference type="Pfam" id="PF03732">
    <property type="entry name" value="Retrotrans_gag"/>
    <property type="match status" value="1"/>
</dbReference>
<name>A0A9W8DLX3_9FUNG</name>
<gene>
    <name evidence="4" type="ORF">H4219_006382</name>
</gene>
<proteinExistence type="predicted"/>
<evidence type="ECO:0000313" key="4">
    <source>
        <dbReference type="EMBL" id="KAJ1909585.1"/>
    </source>
</evidence>
<feature type="compositionally biased region" description="Polar residues" evidence="2">
    <location>
        <begin position="357"/>
        <end position="367"/>
    </location>
</feature>
<feature type="domain" description="Retrotransposon gag" evidence="3">
    <location>
        <begin position="191"/>
        <end position="272"/>
    </location>
</feature>
<evidence type="ECO:0000313" key="5">
    <source>
        <dbReference type="Proteomes" id="UP001150538"/>
    </source>
</evidence>
<evidence type="ECO:0000259" key="3">
    <source>
        <dbReference type="Pfam" id="PF03732"/>
    </source>
</evidence>
<comment type="caution">
    <text evidence="4">The sequence shown here is derived from an EMBL/GenBank/DDBJ whole genome shotgun (WGS) entry which is preliminary data.</text>
</comment>
<protein>
    <recommendedName>
        <fullName evidence="3">Retrotransposon gag domain-containing protein</fullName>
    </recommendedName>
</protein>
<dbReference type="EMBL" id="JANBPU010000722">
    <property type="protein sequence ID" value="KAJ1909585.1"/>
    <property type="molecule type" value="Genomic_DNA"/>
</dbReference>
<dbReference type="OrthoDB" id="2280553at2759"/>
<feature type="coiled-coil region" evidence="1">
    <location>
        <begin position="18"/>
        <end position="52"/>
    </location>
</feature>
<evidence type="ECO:0000256" key="1">
    <source>
        <dbReference type="SAM" id="Coils"/>
    </source>
</evidence>
<feature type="region of interest" description="Disordered" evidence="2">
    <location>
        <begin position="61"/>
        <end position="84"/>
    </location>
</feature>
<sequence length="379" mass="43644">MSQQKTPQAPEPTLADIMAKLIELEKKTESRFEKLESDHNALNERVTNVLRQHRLQSAGLPGLLDATTPAGRAGPSNENLRSFPSTPVVIGMRTHQSMPNTPAREWPSLPRFNLNSNQLSRVVQNVPEPVPRVPNDLPPFRPLNEVDKENHYANPEAFLCSFERVLKCHGIDVERWGSLWLPARMLDDDVLSLEDRAENQTIPENWHQLKELFLEVFTPIQNEGACFAELQKMRFNPHSDNITSYTHKFDHLRKRAGQNDDKQELLLNIFYNSLPKELYRLILMNADVRREDPPNIRLLYTIAQTEYKIFCRIQGVEGTTRPKKELQRQVSFGSTHVNHYNPNNRIDNNLSRTNTSYFGQSNISPFNTDLPRRLPPTPS</sequence>
<evidence type="ECO:0000256" key="2">
    <source>
        <dbReference type="SAM" id="MobiDB-lite"/>
    </source>
</evidence>
<reference evidence="4" key="1">
    <citation type="submission" date="2022-07" db="EMBL/GenBank/DDBJ databases">
        <title>Phylogenomic reconstructions and comparative analyses of Kickxellomycotina fungi.</title>
        <authorList>
            <person name="Reynolds N.K."/>
            <person name="Stajich J.E."/>
            <person name="Barry K."/>
            <person name="Grigoriev I.V."/>
            <person name="Crous P."/>
            <person name="Smith M.E."/>
        </authorList>
    </citation>
    <scope>NUCLEOTIDE SEQUENCE</scope>
    <source>
        <strain evidence="4">NBRC 100468</strain>
    </source>
</reference>
<feature type="region of interest" description="Disordered" evidence="2">
    <location>
        <begin position="357"/>
        <end position="379"/>
    </location>
</feature>
<dbReference type="AlphaFoldDB" id="A0A9W8DLX3"/>
<organism evidence="4 5">
    <name type="scientific">Mycoemilia scoparia</name>
    <dbReference type="NCBI Taxonomy" id="417184"/>
    <lineage>
        <taxon>Eukaryota</taxon>
        <taxon>Fungi</taxon>
        <taxon>Fungi incertae sedis</taxon>
        <taxon>Zoopagomycota</taxon>
        <taxon>Kickxellomycotina</taxon>
        <taxon>Kickxellomycetes</taxon>
        <taxon>Kickxellales</taxon>
        <taxon>Kickxellaceae</taxon>
        <taxon>Mycoemilia</taxon>
    </lineage>
</organism>
<accession>A0A9W8DLX3</accession>